<organism evidence="3 4">
    <name type="scientific">Hyalangium minutum</name>
    <dbReference type="NCBI Taxonomy" id="394096"/>
    <lineage>
        <taxon>Bacteria</taxon>
        <taxon>Pseudomonadati</taxon>
        <taxon>Myxococcota</taxon>
        <taxon>Myxococcia</taxon>
        <taxon>Myxococcales</taxon>
        <taxon>Cystobacterineae</taxon>
        <taxon>Archangiaceae</taxon>
        <taxon>Hyalangium</taxon>
    </lineage>
</organism>
<feature type="compositionally biased region" description="Basic and acidic residues" evidence="1">
    <location>
        <begin position="47"/>
        <end position="77"/>
    </location>
</feature>
<sequence length="77" mass="8199">MKKMLSASLLCLSLSALAADKPATPPAKDTSKAPAQTKAPEASKPLPVEKRDVKPGSEEKEKQQEVKGKESTKPVEL</sequence>
<evidence type="ECO:0000313" key="3">
    <source>
        <dbReference type="EMBL" id="KFE62616.1"/>
    </source>
</evidence>
<evidence type="ECO:0000256" key="2">
    <source>
        <dbReference type="SAM" id="SignalP"/>
    </source>
</evidence>
<feature type="signal peptide" evidence="2">
    <location>
        <begin position="1"/>
        <end position="18"/>
    </location>
</feature>
<feature type="region of interest" description="Disordered" evidence="1">
    <location>
        <begin position="21"/>
        <end position="77"/>
    </location>
</feature>
<keyword evidence="2" id="KW-0732">Signal</keyword>
<dbReference type="EMBL" id="JMCB01000020">
    <property type="protein sequence ID" value="KFE62616.1"/>
    <property type="molecule type" value="Genomic_DNA"/>
</dbReference>
<gene>
    <name evidence="3" type="ORF">DB31_3730</name>
</gene>
<dbReference type="STRING" id="394096.DB31_3730"/>
<reference evidence="3 4" key="1">
    <citation type="submission" date="2014-04" db="EMBL/GenBank/DDBJ databases">
        <title>Genome assembly of Hyalangium minutum DSM 14724.</title>
        <authorList>
            <person name="Sharma G."/>
            <person name="Subramanian S."/>
        </authorList>
    </citation>
    <scope>NUCLEOTIDE SEQUENCE [LARGE SCALE GENOMIC DNA]</scope>
    <source>
        <strain evidence="3 4">DSM 14724</strain>
    </source>
</reference>
<keyword evidence="4" id="KW-1185">Reference proteome</keyword>
<dbReference type="AlphaFoldDB" id="A0A085W4K3"/>
<proteinExistence type="predicted"/>
<accession>A0A085W4K3</accession>
<feature type="chain" id="PRO_5001799515" evidence="2">
    <location>
        <begin position="19"/>
        <end position="77"/>
    </location>
</feature>
<name>A0A085W4K3_9BACT</name>
<dbReference type="PATRIC" id="fig|394096.3.peg.7465"/>
<dbReference type="RefSeq" id="WP_044196850.1">
    <property type="nucleotide sequence ID" value="NZ_JMCB01000020.1"/>
</dbReference>
<evidence type="ECO:0000256" key="1">
    <source>
        <dbReference type="SAM" id="MobiDB-lite"/>
    </source>
</evidence>
<dbReference type="Proteomes" id="UP000028725">
    <property type="component" value="Unassembled WGS sequence"/>
</dbReference>
<comment type="caution">
    <text evidence="3">The sequence shown here is derived from an EMBL/GenBank/DDBJ whole genome shotgun (WGS) entry which is preliminary data.</text>
</comment>
<evidence type="ECO:0000313" key="4">
    <source>
        <dbReference type="Proteomes" id="UP000028725"/>
    </source>
</evidence>
<protein>
    <submittedName>
        <fullName evidence="3">Uncharacterized protein</fullName>
    </submittedName>
</protein>